<dbReference type="Pfam" id="PF00931">
    <property type="entry name" value="NB-ARC"/>
    <property type="match status" value="1"/>
</dbReference>
<sequence length="1389" mass="157724">MAVKYKLINFIIITYLSNTSIIFFSALALLSKLLFLKVAPNWVRLKSEMDIGLTVGGAFLSSTLQVLFDRLTPQCDFLNLFRGRRQDQRLLKKLHTNLLALRAVVHHIEIQQICDEDIRTWLNQLQDAVDTADNLLDEISYEVLRVSGEETSRFCYLDSMMPKLEETIETLQDLETQINCLTITLKAQLVTGKKDSPKRLPSTSLVDESGVFGRHQEVEEIISKLLSSDDDAHGSGDVVPIVGLGGVGKTTLARAVYNDKRIKQHFNITAWVCVSEEYDAFRITTTLLGEIIGSLDSKVSASNLNQLQIKLSHRLKGKRFLFVLDDVWNENYTDWDELRCPFVHGRKGSRIILTTRKQSVAMMMASEMIQLKSLSDEDCWSLFKTHSFENRDPNKYPELEVVGRQIVGKCKGLPLAVKTLAGLLRSKSTIEEWERLLQSEIWELPSDILPVLKLSYNDLSQVLKRCFAYCALFPKDHPFGRDEVVQLWIANGLITQGESDETIEDTGNQYFLELRSRSLIQKASDLNLLKWEARDVFLMHDLVNDLAQVVSAKLCLRLEDYPRTHILKRVRHLSYLRDCYGEFDKFKSLSGLEYLRTLIPVRINFYSFLSKKVVYDILPTLTSLRALSLSGYQNNEFPDALFINMKHLRYLDFSRTKITKIPDSVCTLYNLQTLLLLNCWGLVELPPEMGRLINLRHLDIRGTGISWNIPLQKSKLQILLLSYSTRFVVGAFSDSRIEELGELQNLHGSLSISELQNVVNGREAIKGNMKDKKHLEELSLSWSGINADDSQIEREILDKLKPDKNIKKLEINGYRGTKFPDWLGDHSFSKLVSLNLRKCRDCDSLPALGQLPSLKHLSVSGMHRILQLTQEFYGSVSSVPPFRALTNLVFKQMPELIEWHVLENGSFPQLKHLDLINCPKLIGELPKSLPFLATLRISGCPKLGVLPDGQVAMFGIHLSLIHQNFTSLQKLRISDMPNLVELPSEICGLTNLGELRISNCASLRIIRIQEMQQLIELVIRNCPDLMSLTILSLPVTLEKLHISRCGKLELEFPEDSMTGSCCNMFFEELRLENCESLRHLPFGFSLRVHTLIVYSCRHLQTLSFPHGIDTLEVERCGNLKALTVPKGIHLKFLHSMKISGCDNLTSFPQKLVAPNLKYLWVYDCQKLKALPDCMHELLPSLKNLWISNCPELESFPDGGLPFNIEILDISSCQNLITGREEWGLQRLPYLRCFRIYGSDETSILDVSWKLPQSIQTITIEGLPRLKTLSGKALEGFKYLQVLEIKHCPQLQSLSAEGLQGLTSLATLEIEDCCQLKSLPEVGLPSSLSVLKISSCPQFLSLPKKGLPSSVCRLEINDCPLLTPRLHNKKAEDWLKIAGIHTLLIDYELV</sequence>
<evidence type="ECO:0000256" key="11">
    <source>
        <dbReference type="SAM" id="Phobius"/>
    </source>
</evidence>
<evidence type="ECO:0000259" key="16">
    <source>
        <dbReference type="Pfam" id="PF25019"/>
    </source>
</evidence>
<evidence type="ECO:0008006" key="19">
    <source>
        <dbReference type="Google" id="ProtNLM"/>
    </source>
</evidence>
<dbReference type="Pfam" id="PF23559">
    <property type="entry name" value="WHD_DRP"/>
    <property type="match status" value="1"/>
</dbReference>
<feature type="domain" description="Disease resistance protein At4g27190-like leucine-rich repeats" evidence="14">
    <location>
        <begin position="902"/>
        <end position="1022"/>
    </location>
</feature>
<reference evidence="17" key="2">
    <citation type="submission" date="2019-01" db="UniProtKB">
        <authorList>
            <consortium name="EnsemblPlants"/>
        </authorList>
    </citation>
    <scope>IDENTIFICATION</scope>
    <source>
        <strain evidence="17">cv. Heinz 1706</strain>
    </source>
</reference>
<feature type="domain" description="NB-ARC" evidence="12">
    <location>
        <begin position="215"/>
        <end position="391"/>
    </location>
</feature>
<dbReference type="SMR" id="A0A3Q7G904"/>
<comment type="subcellular location">
    <subcellularLocation>
        <location evidence="1">Cell membrane</location>
        <topology evidence="1">Peripheral membrane protein</topology>
        <orientation evidence="1">Cytoplasmic side</orientation>
    </subcellularLocation>
</comment>
<dbReference type="GO" id="GO:0098542">
    <property type="term" value="P:defense response to other organism"/>
    <property type="evidence" value="ECO:0000318"/>
    <property type="project" value="GO_Central"/>
</dbReference>
<keyword evidence="10" id="KW-0175">Coiled coil</keyword>
<dbReference type="InterPro" id="IPR056789">
    <property type="entry name" value="LRR_R13L1-DRL21"/>
</dbReference>
<keyword evidence="11" id="KW-1133">Transmembrane helix</keyword>
<evidence type="ECO:0000256" key="3">
    <source>
        <dbReference type="ARBA" id="ARBA00022475"/>
    </source>
</evidence>
<feature type="domain" description="Disease resistance N-terminal" evidence="13">
    <location>
        <begin position="59"/>
        <end position="149"/>
    </location>
</feature>
<evidence type="ECO:0000256" key="7">
    <source>
        <dbReference type="ARBA" id="ARBA00022821"/>
    </source>
</evidence>
<keyword evidence="6" id="KW-0547">Nucleotide-binding</keyword>
<accession>A0A3Q7G904</accession>
<evidence type="ECO:0000259" key="15">
    <source>
        <dbReference type="Pfam" id="PF23559"/>
    </source>
</evidence>
<comment type="similarity">
    <text evidence="2">Belongs to the disease resistance NB-LRR family.</text>
</comment>
<feature type="domain" description="Disease resistance protein winged helix" evidence="15">
    <location>
        <begin position="472"/>
        <end position="547"/>
    </location>
</feature>
<keyword evidence="9 11" id="KW-0472">Membrane</keyword>
<dbReference type="InterPro" id="IPR032675">
    <property type="entry name" value="LRR_dom_sf"/>
</dbReference>
<dbReference type="FunFam" id="1.10.10.10:FF:000322">
    <property type="entry name" value="Probable disease resistance protein At1g63360"/>
    <property type="match status" value="1"/>
</dbReference>
<dbReference type="PANTHER" id="PTHR36766">
    <property type="entry name" value="PLANT BROAD-SPECTRUM MILDEW RESISTANCE PROTEIN RPW8"/>
    <property type="match status" value="1"/>
</dbReference>
<evidence type="ECO:0000256" key="6">
    <source>
        <dbReference type="ARBA" id="ARBA00022741"/>
    </source>
</evidence>
<evidence type="ECO:0000259" key="12">
    <source>
        <dbReference type="Pfam" id="PF00931"/>
    </source>
</evidence>
<name>A0A3Q7G904_SOLLC</name>
<dbReference type="GO" id="GO:0051607">
    <property type="term" value="P:defense response to virus"/>
    <property type="evidence" value="ECO:0007669"/>
    <property type="project" value="UniProtKB-ARBA"/>
</dbReference>
<dbReference type="Pfam" id="PF25019">
    <property type="entry name" value="LRR_R13L1-DRL21"/>
    <property type="match status" value="1"/>
</dbReference>
<feature type="coiled-coil region" evidence="10">
    <location>
        <begin position="118"/>
        <end position="184"/>
    </location>
</feature>
<dbReference type="Gene3D" id="1.10.8.430">
    <property type="entry name" value="Helical domain of apoptotic protease-activating factors"/>
    <property type="match status" value="1"/>
</dbReference>
<evidence type="ECO:0000256" key="4">
    <source>
        <dbReference type="ARBA" id="ARBA00022614"/>
    </source>
</evidence>
<dbReference type="EnsemblPlants" id="Solyc03g078300.2.1">
    <property type="protein sequence ID" value="Solyc03g078300.2.1"/>
    <property type="gene ID" value="Solyc03g078300.2"/>
</dbReference>
<dbReference type="GO" id="GO:0005886">
    <property type="term" value="C:plasma membrane"/>
    <property type="evidence" value="ECO:0007669"/>
    <property type="project" value="UniProtKB-SubCell"/>
</dbReference>
<dbReference type="InterPro" id="IPR057135">
    <property type="entry name" value="At4g27190-like_LRR"/>
</dbReference>
<dbReference type="InterPro" id="IPR036388">
    <property type="entry name" value="WH-like_DNA-bd_sf"/>
</dbReference>
<dbReference type="SUPFAM" id="SSF52058">
    <property type="entry name" value="L domain-like"/>
    <property type="match status" value="3"/>
</dbReference>
<evidence type="ECO:0000256" key="10">
    <source>
        <dbReference type="SAM" id="Coils"/>
    </source>
</evidence>
<dbReference type="GO" id="GO:0043531">
    <property type="term" value="F:ADP binding"/>
    <property type="evidence" value="ECO:0007669"/>
    <property type="project" value="InterPro"/>
</dbReference>
<dbReference type="GO" id="GO:0005524">
    <property type="term" value="F:ATP binding"/>
    <property type="evidence" value="ECO:0007669"/>
    <property type="project" value="UniProtKB-KW"/>
</dbReference>
<dbReference type="OMA" id="IRIQEMQ"/>
<dbReference type="InParanoid" id="A0A3Q7G904"/>
<dbReference type="PANTHER" id="PTHR36766:SF51">
    <property type="entry name" value="DISEASE RESISTANCE RPP13-LIKE PROTEIN 1"/>
    <property type="match status" value="1"/>
</dbReference>
<dbReference type="SUPFAM" id="SSF52540">
    <property type="entry name" value="P-loop containing nucleoside triphosphate hydrolases"/>
    <property type="match status" value="1"/>
</dbReference>
<dbReference type="InterPro" id="IPR042197">
    <property type="entry name" value="Apaf_helical"/>
</dbReference>
<dbReference type="Gene3D" id="3.80.10.10">
    <property type="entry name" value="Ribonuclease Inhibitor"/>
    <property type="match status" value="5"/>
</dbReference>
<keyword evidence="4" id="KW-0433">Leucine-rich repeat</keyword>
<protein>
    <recommendedName>
        <fullName evidence="19">Disease resistance RPP13-like protein 1</fullName>
    </recommendedName>
</protein>
<keyword evidence="18" id="KW-1185">Reference proteome</keyword>
<evidence type="ECO:0000313" key="18">
    <source>
        <dbReference type="Proteomes" id="UP000004994"/>
    </source>
</evidence>
<dbReference type="Proteomes" id="UP000004994">
    <property type="component" value="Chromosome 3"/>
</dbReference>
<dbReference type="InterPro" id="IPR027417">
    <property type="entry name" value="P-loop_NTPase"/>
</dbReference>
<dbReference type="Gene3D" id="3.40.50.300">
    <property type="entry name" value="P-loop containing nucleotide triphosphate hydrolases"/>
    <property type="match status" value="1"/>
</dbReference>
<proteinExistence type="inferred from homology"/>
<evidence type="ECO:0000259" key="13">
    <source>
        <dbReference type="Pfam" id="PF18052"/>
    </source>
</evidence>
<keyword evidence="11" id="KW-0812">Transmembrane</keyword>
<evidence type="ECO:0000256" key="5">
    <source>
        <dbReference type="ARBA" id="ARBA00022737"/>
    </source>
</evidence>
<dbReference type="InterPro" id="IPR041118">
    <property type="entry name" value="Rx_N"/>
</dbReference>
<evidence type="ECO:0000256" key="1">
    <source>
        <dbReference type="ARBA" id="ARBA00004413"/>
    </source>
</evidence>
<evidence type="ECO:0000256" key="2">
    <source>
        <dbReference type="ARBA" id="ARBA00008894"/>
    </source>
</evidence>
<dbReference type="Gene3D" id="1.10.10.10">
    <property type="entry name" value="Winged helix-like DNA-binding domain superfamily/Winged helix DNA-binding domain"/>
    <property type="match status" value="1"/>
</dbReference>
<keyword evidence="7" id="KW-0611">Plant defense</keyword>
<dbReference type="InterPro" id="IPR058922">
    <property type="entry name" value="WHD_DRP"/>
</dbReference>
<evidence type="ECO:0000256" key="9">
    <source>
        <dbReference type="ARBA" id="ARBA00023136"/>
    </source>
</evidence>
<keyword evidence="3" id="KW-1003">Cell membrane</keyword>
<evidence type="ECO:0000259" key="14">
    <source>
        <dbReference type="Pfam" id="PF23247"/>
    </source>
</evidence>
<organism evidence="17">
    <name type="scientific">Solanum lycopersicum</name>
    <name type="common">Tomato</name>
    <name type="synonym">Lycopersicon esculentum</name>
    <dbReference type="NCBI Taxonomy" id="4081"/>
    <lineage>
        <taxon>Eukaryota</taxon>
        <taxon>Viridiplantae</taxon>
        <taxon>Streptophyta</taxon>
        <taxon>Embryophyta</taxon>
        <taxon>Tracheophyta</taxon>
        <taxon>Spermatophyta</taxon>
        <taxon>Magnoliopsida</taxon>
        <taxon>eudicotyledons</taxon>
        <taxon>Gunneridae</taxon>
        <taxon>Pentapetalae</taxon>
        <taxon>asterids</taxon>
        <taxon>lamiids</taxon>
        <taxon>Solanales</taxon>
        <taxon>Solanaceae</taxon>
        <taxon>Solanoideae</taxon>
        <taxon>Solaneae</taxon>
        <taxon>Solanum</taxon>
        <taxon>Solanum subgen. Lycopersicon</taxon>
    </lineage>
</organism>
<dbReference type="Pfam" id="PF23247">
    <property type="entry name" value="LRR_RPS2"/>
    <property type="match status" value="1"/>
</dbReference>
<evidence type="ECO:0000313" key="17">
    <source>
        <dbReference type="EnsemblPlants" id="Solyc03g078300.2.1"/>
    </source>
</evidence>
<reference evidence="17" key="1">
    <citation type="journal article" date="2012" name="Nature">
        <title>The tomato genome sequence provides insights into fleshy fruit evolution.</title>
        <authorList>
            <consortium name="Tomato Genome Consortium"/>
        </authorList>
    </citation>
    <scope>NUCLEOTIDE SEQUENCE [LARGE SCALE GENOMIC DNA]</scope>
    <source>
        <strain evidence="17">cv. Heinz 1706</strain>
    </source>
</reference>
<feature type="domain" description="R13L1/DRL21-like LRR repeat region" evidence="16">
    <location>
        <begin position="737"/>
        <end position="862"/>
    </location>
</feature>
<keyword evidence="8" id="KW-0067">ATP-binding</keyword>
<dbReference type="InterPro" id="IPR002182">
    <property type="entry name" value="NB-ARC"/>
</dbReference>
<dbReference type="PRINTS" id="PR00364">
    <property type="entry name" value="DISEASERSIST"/>
</dbReference>
<dbReference type="Pfam" id="PF18052">
    <property type="entry name" value="Rx_N"/>
    <property type="match status" value="1"/>
</dbReference>
<dbReference type="FunFam" id="3.40.50.300:FF:001091">
    <property type="entry name" value="Probable disease resistance protein At1g61300"/>
    <property type="match status" value="1"/>
</dbReference>
<dbReference type="PaxDb" id="4081-Solyc03g078300.1.1"/>
<feature type="transmembrane region" description="Helical" evidence="11">
    <location>
        <begin position="6"/>
        <end position="30"/>
    </location>
</feature>
<evidence type="ECO:0000256" key="8">
    <source>
        <dbReference type="ARBA" id="ARBA00022840"/>
    </source>
</evidence>
<keyword evidence="5" id="KW-0677">Repeat</keyword>
<dbReference type="Gramene" id="Solyc03g078300.2.1">
    <property type="protein sequence ID" value="Solyc03g078300.2.1"/>
    <property type="gene ID" value="Solyc03g078300.2"/>
</dbReference>
<dbReference type="FunCoup" id="A0A3Q7G904">
    <property type="interactions" value="442"/>
</dbReference>
<dbReference type="Gene3D" id="1.20.5.4130">
    <property type="match status" value="1"/>
</dbReference>